<dbReference type="AlphaFoldDB" id="A0AAE3GP69"/>
<organism evidence="1 2">
    <name type="scientific">Limnofasciculus baicalensis BBK-W-15</name>
    <dbReference type="NCBI Taxonomy" id="2699891"/>
    <lineage>
        <taxon>Bacteria</taxon>
        <taxon>Bacillati</taxon>
        <taxon>Cyanobacteriota</taxon>
        <taxon>Cyanophyceae</taxon>
        <taxon>Coleofasciculales</taxon>
        <taxon>Coleofasciculaceae</taxon>
        <taxon>Limnofasciculus</taxon>
        <taxon>Limnofasciculus baicalensis</taxon>
    </lineage>
</organism>
<dbReference type="Proteomes" id="UP001204953">
    <property type="component" value="Unassembled WGS sequence"/>
</dbReference>
<protein>
    <submittedName>
        <fullName evidence="1">Fasciclin domain-containing protein</fullName>
    </submittedName>
</protein>
<dbReference type="EMBL" id="JAMZMM010000013">
    <property type="protein sequence ID" value="MCP2727373.1"/>
    <property type="molecule type" value="Genomic_DNA"/>
</dbReference>
<keyword evidence="2" id="KW-1185">Reference proteome</keyword>
<sequence>MTNCKIFTQFRQTYISQPFESTQIKTFVCHDSATVATSDVATDNGTIYIVDNEDLHDFSFY</sequence>
<evidence type="ECO:0000313" key="1">
    <source>
        <dbReference type="EMBL" id="MCP2727373.1"/>
    </source>
</evidence>
<evidence type="ECO:0000313" key="2">
    <source>
        <dbReference type="Proteomes" id="UP001204953"/>
    </source>
</evidence>
<reference evidence="1" key="1">
    <citation type="submission" date="2022-06" db="EMBL/GenBank/DDBJ databases">
        <title>New cyanobacteria of genus Symplocastrum in benthos of Lake Baikal.</title>
        <authorList>
            <person name="Sorokovikova E."/>
            <person name="Tikhonova I."/>
            <person name="Krasnopeev A."/>
            <person name="Evseev P."/>
            <person name="Gladkikh A."/>
            <person name="Belykh O."/>
        </authorList>
    </citation>
    <scope>NUCLEOTIDE SEQUENCE</scope>
    <source>
        <strain evidence="1">BBK-W-15</strain>
    </source>
</reference>
<name>A0AAE3GP69_9CYAN</name>
<accession>A0AAE3GP69</accession>
<gene>
    <name evidence="1" type="ORF">NJ959_02655</name>
</gene>
<proteinExistence type="predicted"/>
<comment type="caution">
    <text evidence="1">The sequence shown here is derived from an EMBL/GenBank/DDBJ whole genome shotgun (WGS) entry which is preliminary data.</text>
</comment>